<feature type="region of interest" description="Disordered" evidence="2">
    <location>
        <begin position="1"/>
        <end position="31"/>
    </location>
</feature>
<reference evidence="4 5" key="1">
    <citation type="submission" date="2014-04" db="EMBL/GenBank/DDBJ databases">
        <authorList>
            <consortium name="DOE Joint Genome Institute"/>
            <person name="Kuo A."/>
            <person name="Kohler A."/>
            <person name="Nagy L.G."/>
            <person name="Floudas D."/>
            <person name="Copeland A."/>
            <person name="Barry K.W."/>
            <person name="Cichocki N."/>
            <person name="Veneault-Fourrey C."/>
            <person name="LaButti K."/>
            <person name="Lindquist E.A."/>
            <person name="Lipzen A."/>
            <person name="Lundell T."/>
            <person name="Morin E."/>
            <person name="Murat C."/>
            <person name="Sun H."/>
            <person name="Tunlid A."/>
            <person name="Henrissat B."/>
            <person name="Grigoriev I.V."/>
            <person name="Hibbett D.S."/>
            <person name="Martin F."/>
            <person name="Nordberg H.P."/>
            <person name="Cantor M.N."/>
            <person name="Hua S.X."/>
        </authorList>
    </citation>
    <scope>NUCLEOTIDE SEQUENCE [LARGE SCALE GENOMIC DNA]</scope>
    <source>
        <strain evidence="4 5">Foug A</strain>
    </source>
</reference>
<comment type="similarity">
    <text evidence="1">Belongs to the PITHD1 family.</text>
</comment>
<reference evidence="5" key="2">
    <citation type="submission" date="2015-01" db="EMBL/GenBank/DDBJ databases">
        <title>Evolutionary Origins and Diversification of the Mycorrhizal Mutualists.</title>
        <authorList>
            <consortium name="DOE Joint Genome Institute"/>
            <consortium name="Mycorrhizal Genomics Consortium"/>
            <person name="Kohler A."/>
            <person name="Kuo A."/>
            <person name="Nagy L.G."/>
            <person name="Floudas D."/>
            <person name="Copeland A."/>
            <person name="Barry K.W."/>
            <person name="Cichocki N."/>
            <person name="Veneault-Fourrey C."/>
            <person name="LaButti K."/>
            <person name="Lindquist E.A."/>
            <person name="Lipzen A."/>
            <person name="Lundell T."/>
            <person name="Morin E."/>
            <person name="Murat C."/>
            <person name="Riley R."/>
            <person name="Ohm R."/>
            <person name="Sun H."/>
            <person name="Tunlid A."/>
            <person name="Henrissat B."/>
            <person name="Grigoriev I.V."/>
            <person name="Hibbett D.S."/>
            <person name="Martin F."/>
        </authorList>
    </citation>
    <scope>NUCLEOTIDE SEQUENCE [LARGE SCALE GENOMIC DNA]</scope>
    <source>
        <strain evidence="5">Foug A</strain>
    </source>
</reference>
<keyword evidence="5" id="KW-1185">Reference proteome</keyword>
<dbReference type="PROSITE" id="PS51532">
    <property type="entry name" value="PITH"/>
    <property type="match status" value="1"/>
</dbReference>
<dbReference type="InterPro" id="IPR045099">
    <property type="entry name" value="PITH1-like"/>
</dbReference>
<evidence type="ECO:0000259" key="3">
    <source>
        <dbReference type="PROSITE" id="PS51532"/>
    </source>
</evidence>
<proteinExistence type="inferred from homology"/>
<dbReference type="OrthoDB" id="2635at2759"/>
<evidence type="ECO:0000313" key="5">
    <source>
        <dbReference type="Proteomes" id="UP000053989"/>
    </source>
</evidence>
<gene>
    <name evidence="4" type="ORF">SCLCIDRAFT_1213355</name>
</gene>
<protein>
    <recommendedName>
        <fullName evidence="3">PITH domain-containing protein</fullName>
    </recommendedName>
</protein>
<organism evidence="4 5">
    <name type="scientific">Scleroderma citrinum Foug A</name>
    <dbReference type="NCBI Taxonomy" id="1036808"/>
    <lineage>
        <taxon>Eukaryota</taxon>
        <taxon>Fungi</taxon>
        <taxon>Dikarya</taxon>
        <taxon>Basidiomycota</taxon>
        <taxon>Agaricomycotina</taxon>
        <taxon>Agaricomycetes</taxon>
        <taxon>Agaricomycetidae</taxon>
        <taxon>Boletales</taxon>
        <taxon>Sclerodermatineae</taxon>
        <taxon>Sclerodermataceae</taxon>
        <taxon>Scleroderma</taxon>
    </lineage>
</organism>
<dbReference type="InterPro" id="IPR008979">
    <property type="entry name" value="Galactose-bd-like_sf"/>
</dbReference>
<dbReference type="InParanoid" id="A0A0C3E8D5"/>
<dbReference type="EMBL" id="KN822029">
    <property type="protein sequence ID" value="KIM64256.1"/>
    <property type="molecule type" value="Genomic_DNA"/>
</dbReference>
<feature type="compositionally biased region" description="Basic and acidic residues" evidence="2">
    <location>
        <begin position="13"/>
        <end position="25"/>
    </location>
</feature>
<evidence type="ECO:0000313" key="4">
    <source>
        <dbReference type="EMBL" id="KIM64256.1"/>
    </source>
</evidence>
<evidence type="ECO:0000256" key="1">
    <source>
        <dbReference type="ARBA" id="ARBA00025788"/>
    </source>
</evidence>
<dbReference type="GO" id="GO:0005737">
    <property type="term" value="C:cytoplasm"/>
    <property type="evidence" value="ECO:0007669"/>
    <property type="project" value="UniProtKB-ARBA"/>
</dbReference>
<feature type="domain" description="PITH" evidence="3">
    <location>
        <begin position="22"/>
        <end position="192"/>
    </location>
</feature>
<accession>A0A0C3E8D5</accession>
<sequence length="212" mass="23678">MPHGCSHQSGDGCGHDGHNHTHDSTDVGPNDNLYPYIDRSNVVALNTMEEGSRIIKPWHERTNEDVYLESDADEQLIIRIPFRGSVKLRTLLFKTGPGEQAAEKVLLFANEPSLDFSDVQDKSPTQEFEVAMSGDVCEYSVKAAKFSNVTSMTIFIPSNRGANETRIYYIGFLGHWTERKANPVVTVYEAQANLADHEKIQGTQGNFKMNQS</sequence>
<dbReference type="Proteomes" id="UP000053989">
    <property type="component" value="Unassembled WGS sequence"/>
</dbReference>
<dbReference type="InterPro" id="IPR037047">
    <property type="entry name" value="PITH_dom_sf"/>
</dbReference>
<dbReference type="HOGENOM" id="CLU_072377_2_0_1"/>
<dbReference type="PANTHER" id="PTHR12175:SF1">
    <property type="entry name" value="PITH DOMAIN-CONTAINING PROTEIN 1"/>
    <property type="match status" value="1"/>
</dbReference>
<dbReference type="AlphaFoldDB" id="A0A0C3E8D5"/>
<dbReference type="SUPFAM" id="SSF49785">
    <property type="entry name" value="Galactose-binding domain-like"/>
    <property type="match status" value="1"/>
</dbReference>
<dbReference type="GO" id="GO:0005634">
    <property type="term" value="C:nucleus"/>
    <property type="evidence" value="ECO:0007669"/>
    <property type="project" value="TreeGrafter"/>
</dbReference>
<dbReference type="FunCoup" id="A0A0C3E8D5">
    <property type="interactions" value="575"/>
</dbReference>
<dbReference type="Pfam" id="PF06201">
    <property type="entry name" value="PITH"/>
    <property type="match status" value="1"/>
</dbReference>
<evidence type="ECO:0000256" key="2">
    <source>
        <dbReference type="SAM" id="MobiDB-lite"/>
    </source>
</evidence>
<dbReference type="InterPro" id="IPR010400">
    <property type="entry name" value="PITH_dom"/>
</dbReference>
<name>A0A0C3E8D5_9AGAM</name>
<dbReference type="Gene3D" id="2.60.120.470">
    <property type="entry name" value="PITH domain"/>
    <property type="match status" value="1"/>
</dbReference>
<dbReference type="PANTHER" id="PTHR12175">
    <property type="entry name" value="AD039 HT014 THIOREDOXIN FAMILY TRP26"/>
    <property type="match status" value="1"/>
</dbReference>